<dbReference type="PROSITE" id="PS00061">
    <property type="entry name" value="ADH_SHORT"/>
    <property type="match status" value="1"/>
</dbReference>
<feature type="transmembrane region" description="Helical" evidence="7">
    <location>
        <begin position="540"/>
        <end position="564"/>
    </location>
</feature>
<sequence>MRALRRPMVLYTSALYTFVTVAPLISVINEDIAHPFLSPLGPVSSYSWMATSWTISGGVSVAVCGSVSDLVGRRWVAIGSGVLGVVGAVVGATAQKVSTVIAAMTIIGIAAGGCQNSFPAICELVPTRARGKTLASINLVSSMWAVFGSLYAFHMADKYGWRSVLWVSLAFHALGAVLCFLFYKPSKPLALGAKSRMEILQEFDWVGLAGLMIGPTLILLGISWLGAGYDSKDAHFIAPLVTGIVTCIALGFYEAYVPRSPILHPELFKTGRAFTFVLVLIFVGGMLYYSLQSLFPVYVQSMFVGPNPTKTGLWGVCLGAGTTLGGVSSGFLITKIRNTRLMLISGVVVMAIFIALMAVPKPGDKSMALAFAFFGGVGIGWEQTLSILVVQLACPDEWIGFATGILGLFRICGGAAGTAVYTTILSTQLRKYLPKMVAEAAVKSGLPQSSLQTFVATLLGPKPAEVAKIPGVDAAVLAAVAEASKGAYYKSFRLVWLVTIPFGVAGIIAALATEDFNDDTGRTSRNVKEPLMVDGHLDNFLALLRGTILHPFTSLLFSLGLVILGKEPSPIELGSDLASTKWLGLSPNLRWATGCLITAWTLSINRIWSRSALNPSRKHKPEMHKEVVVVTGAAGGVGAALVRKLEAVGATVAVLDISPLSYTPGPNTSYIKCDISDPNSVRDAAAKVVSRHGVPTALVANAGVVRGRALLDASDNDFSLTFGVNVMGLLWSIRAFLPDMISAGRGHVLATLSATAFVTVSGMADYSASKAAAASLIEGLRTELKHHHGNPAVAVSAVYPATISTNMFKDLDSPDLFAMPMLSPDDVAQRMFDILVSGQSENAYLPAATTAQPWLRVLPSWMYVAMQDGGAHAADKMGKK</sequence>
<feature type="transmembrane region" description="Helical" evidence="7">
    <location>
        <begin position="236"/>
        <end position="253"/>
    </location>
</feature>
<dbReference type="OrthoDB" id="4139357at2759"/>
<evidence type="ECO:0000256" key="7">
    <source>
        <dbReference type="SAM" id="Phobius"/>
    </source>
</evidence>
<organism evidence="9 10">
    <name type="scientific">Fusarium mundagurra</name>
    <dbReference type="NCBI Taxonomy" id="1567541"/>
    <lineage>
        <taxon>Eukaryota</taxon>
        <taxon>Fungi</taxon>
        <taxon>Dikarya</taxon>
        <taxon>Ascomycota</taxon>
        <taxon>Pezizomycotina</taxon>
        <taxon>Sordariomycetes</taxon>
        <taxon>Hypocreomycetidae</taxon>
        <taxon>Hypocreales</taxon>
        <taxon>Nectriaceae</taxon>
        <taxon>Fusarium</taxon>
        <taxon>Fusarium fujikuroi species complex</taxon>
    </lineage>
</organism>
<feature type="transmembrane region" description="Helical" evidence="7">
    <location>
        <begin position="341"/>
        <end position="359"/>
    </location>
</feature>
<accession>A0A8H5YAU2</accession>
<keyword evidence="5 7" id="KW-1133">Transmembrane helix</keyword>
<comment type="caution">
    <text evidence="9">The sequence shown here is derived from an EMBL/GenBank/DDBJ whole genome shotgun (WGS) entry which is preliminary data.</text>
</comment>
<reference evidence="9 10" key="1">
    <citation type="submission" date="2020-05" db="EMBL/GenBank/DDBJ databases">
        <title>Identification and distribution of gene clusters putatively required for synthesis of sphingolipid metabolism inhibitors in phylogenetically diverse species of the filamentous fungus Fusarium.</title>
        <authorList>
            <person name="Kim H.-S."/>
            <person name="Busman M."/>
            <person name="Brown D.W."/>
            <person name="Divon H."/>
            <person name="Uhlig S."/>
            <person name="Proctor R.H."/>
        </authorList>
    </citation>
    <scope>NUCLEOTIDE SEQUENCE [LARGE SCALE GENOMIC DNA]</scope>
    <source>
        <strain evidence="9 10">NRRL 66235</strain>
    </source>
</reference>
<dbReference type="GO" id="GO:0022857">
    <property type="term" value="F:transmembrane transporter activity"/>
    <property type="evidence" value="ECO:0007669"/>
    <property type="project" value="InterPro"/>
</dbReference>
<dbReference type="CDD" id="cd06179">
    <property type="entry name" value="MFS_TRI12_like"/>
    <property type="match status" value="1"/>
</dbReference>
<name>A0A8H5YAU2_9HYPO</name>
<dbReference type="Pfam" id="PF06609">
    <property type="entry name" value="TRI12"/>
    <property type="match status" value="1"/>
</dbReference>
<dbReference type="AlphaFoldDB" id="A0A8H5YAU2"/>
<dbReference type="InterPro" id="IPR020904">
    <property type="entry name" value="Sc_DH/Rdtase_CS"/>
</dbReference>
<evidence type="ECO:0000256" key="2">
    <source>
        <dbReference type="ARBA" id="ARBA00022448"/>
    </source>
</evidence>
<dbReference type="InterPro" id="IPR053791">
    <property type="entry name" value="MFS_Tri12-like"/>
</dbReference>
<dbReference type="InterPro" id="IPR002347">
    <property type="entry name" value="SDR_fam"/>
</dbReference>
<evidence type="ECO:0000256" key="5">
    <source>
        <dbReference type="ARBA" id="ARBA00022989"/>
    </source>
</evidence>
<dbReference type="SUPFAM" id="SSF51735">
    <property type="entry name" value="NAD(P)-binding Rossmann-fold domains"/>
    <property type="match status" value="1"/>
</dbReference>
<evidence type="ECO:0000256" key="1">
    <source>
        <dbReference type="ARBA" id="ARBA00004141"/>
    </source>
</evidence>
<dbReference type="SUPFAM" id="SSF103473">
    <property type="entry name" value="MFS general substrate transporter"/>
    <property type="match status" value="1"/>
</dbReference>
<dbReference type="PANTHER" id="PTHR23501">
    <property type="entry name" value="MAJOR FACILITATOR SUPERFAMILY"/>
    <property type="match status" value="1"/>
</dbReference>
<feature type="transmembrane region" description="Helical" evidence="7">
    <location>
        <begin position="494"/>
        <end position="512"/>
    </location>
</feature>
<feature type="transmembrane region" description="Helical" evidence="7">
    <location>
        <begin position="48"/>
        <end position="68"/>
    </location>
</feature>
<keyword evidence="6 7" id="KW-0472">Membrane</keyword>
<keyword evidence="10" id="KW-1185">Reference proteome</keyword>
<proteinExistence type="predicted"/>
<dbReference type="PRINTS" id="PR00081">
    <property type="entry name" value="GDHRDH"/>
</dbReference>
<dbReference type="Proteomes" id="UP000544331">
    <property type="component" value="Unassembled WGS sequence"/>
</dbReference>
<keyword evidence="3 7" id="KW-0812">Transmembrane</keyword>
<dbReference type="InterPro" id="IPR036291">
    <property type="entry name" value="NAD(P)-bd_dom_sf"/>
</dbReference>
<feature type="domain" description="Major facilitator superfamily (MFS) profile" evidence="8">
    <location>
        <begin position="1"/>
        <end position="521"/>
    </location>
</feature>
<evidence type="ECO:0000256" key="6">
    <source>
        <dbReference type="ARBA" id="ARBA00023136"/>
    </source>
</evidence>
<comment type="subcellular location">
    <subcellularLocation>
        <location evidence="1">Membrane</location>
        <topology evidence="1">Multi-pass membrane protein</topology>
    </subcellularLocation>
</comment>
<dbReference type="Gene3D" id="1.20.1250.20">
    <property type="entry name" value="MFS general substrate transporter like domains"/>
    <property type="match status" value="1"/>
</dbReference>
<evidence type="ECO:0000313" key="9">
    <source>
        <dbReference type="EMBL" id="KAF5708051.1"/>
    </source>
</evidence>
<evidence type="ECO:0000259" key="8">
    <source>
        <dbReference type="PROSITE" id="PS50850"/>
    </source>
</evidence>
<protein>
    <submittedName>
        <fullName evidence="9">Short chain dehydrogenase</fullName>
    </submittedName>
</protein>
<dbReference type="InterPro" id="IPR036259">
    <property type="entry name" value="MFS_trans_sf"/>
</dbReference>
<feature type="transmembrane region" description="Helical" evidence="7">
    <location>
        <begin position="134"/>
        <end position="153"/>
    </location>
</feature>
<dbReference type="PANTHER" id="PTHR23501:SF109">
    <property type="entry name" value="MAJOR FACILITATOR SUPERFAMILY (MFS) PROFILE DOMAIN-CONTAINING PROTEIN-RELATED"/>
    <property type="match status" value="1"/>
</dbReference>
<evidence type="ECO:0000313" key="10">
    <source>
        <dbReference type="Proteomes" id="UP000544331"/>
    </source>
</evidence>
<keyword evidence="2" id="KW-0813">Transport</keyword>
<dbReference type="InterPro" id="IPR010573">
    <property type="entry name" value="MFS_Str1/Tri12-like"/>
</dbReference>
<feature type="transmembrane region" description="Helical" evidence="7">
    <location>
        <begin position="75"/>
        <end position="94"/>
    </location>
</feature>
<feature type="transmembrane region" description="Helical" evidence="7">
    <location>
        <begin position="203"/>
        <end position="224"/>
    </location>
</feature>
<feature type="transmembrane region" description="Helical" evidence="7">
    <location>
        <begin position="273"/>
        <end position="291"/>
    </location>
</feature>
<dbReference type="Gene3D" id="3.40.50.720">
    <property type="entry name" value="NAD(P)-binding Rossmann-like Domain"/>
    <property type="match status" value="1"/>
</dbReference>
<dbReference type="EMBL" id="JAAOAN010000403">
    <property type="protein sequence ID" value="KAF5708051.1"/>
    <property type="molecule type" value="Genomic_DNA"/>
</dbReference>
<feature type="transmembrane region" description="Helical" evidence="7">
    <location>
        <begin position="165"/>
        <end position="183"/>
    </location>
</feature>
<feature type="transmembrane region" description="Helical" evidence="7">
    <location>
        <begin position="311"/>
        <end position="334"/>
    </location>
</feature>
<keyword evidence="4" id="KW-0521">NADP</keyword>
<dbReference type="InterPro" id="IPR020846">
    <property type="entry name" value="MFS_dom"/>
</dbReference>
<feature type="transmembrane region" description="Helical" evidence="7">
    <location>
        <begin position="9"/>
        <end position="28"/>
    </location>
</feature>
<dbReference type="PROSITE" id="PS50850">
    <property type="entry name" value="MFS"/>
    <property type="match status" value="1"/>
</dbReference>
<dbReference type="Pfam" id="PF00106">
    <property type="entry name" value="adh_short"/>
    <property type="match status" value="1"/>
</dbReference>
<evidence type="ECO:0000256" key="4">
    <source>
        <dbReference type="ARBA" id="ARBA00022857"/>
    </source>
</evidence>
<dbReference type="GO" id="GO:0005886">
    <property type="term" value="C:plasma membrane"/>
    <property type="evidence" value="ECO:0007669"/>
    <property type="project" value="TreeGrafter"/>
</dbReference>
<gene>
    <name evidence="9" type="ORF">FMUND_10770</name>
</gene>
<feature type="transmembrane region" description="Helical" evidence="7">
    <location>
        <begin position="398"/>
        <end position="425"/>
    </location>
</feature>
<evidence type="ECO:0000256" key="3">
    <source>
        <dbReference type="ARBA" id="ARBA00022692"/>
    </source>
</evidence>
<feature type="transmembrane region" description="Helical" evidence="7">
    <location>
        <begin position="100"/>
        <end position="122"/>
    </location>
</feature>